<organism evidence="2 3">
    <name type="scientific">Linum tenue</name>
    <dbReference type="NCBI Taxonomy" id="586396"/>
    <lineage>
        <taxon>Eukaryota</taxon>
        <taxon>Viridiplantae</taxon>
        <taxon>Streptophyta</taxon>
        <taxon>Embryophyta</taxon>
        <taxon>Tracheophyta</taxon>
        <taxon>Spermatophyta</taxon>
        <taxon>Magnoliopsida</taxon>
        <taxon>eudicotyledons</taxon>
        <taxon>Gunneridae</taxon>
        <taxon>Pentapetalae</taxon>
        <taxon>rosids</taxon>
        <taxon>fabids</taxon>
        <taxon>Malpighiales</taxon>
        <taxon>Linaceae</taxon>
        <taxon>Linum</taxon>
    </lineage>
</organism>
<proteinExistence type="predicted"/>
<reference evidence="2" key="1">
    <citation type="submission" date="2022-08" db="EMBL/GenBank/DDBJ databases">
        <authorList>
            <person name="Gutierrez-Valencia J."/>
        </authorList>
    </citation>
    <scope>NUCLEOTIDE SEQUENCE</scope>
</reference>
<protein>
    <submittedName>
        <fullName evidence="2">Uncharacterized protein</fullName>
    </submittedName>
</protein>
<dbReference type="EMBL" id="CAMGYJ010000008">
    <property type="protein sequence ID" value="CAI0454604.1"/>
    <property type="molecule type" value="Genomic_DNA"/>
</dbReference>
<evidence type="ECO:0000313" key="1">
    <source>
        <dbReference type="EMBL" id="CAI0454604.1"/>
    </source>
</evidence>
<gene>
    <name evidence="1" type="ORF">LITE_LOCUS32036</name>
    <name evidence="2" type="ORF">LITE_LOCUS44778</name>
</gene>
<accession>A0AAV0QTF4</accession>
<comment type="caution">
    <text evidence="2">The sequence shown here is derived from an EMBL/GenBank/DDBJ whole genome shotgun (WGS) entry which is preliminary data.</text>
</comment>
<name>A0AAV0QTF4_9ROSI</name>
<dbReference type="AlphaFoldDB" id="A0AAV0QTF4"/>
<evidence type="ECO:0000313" key="3">
    <source>
        <dbReference type="Proteomes" id="UP001154282"/>
    </source>
</evidence>
<dbReference type="EMBL" id="CAMGYJ010000010">
    <property type="protein sequence ID" value="CAI0548460.1"/>
    <property type="molecule type" value="Genomic_DNA"/>
</dbReference>
<sequence length="70" mass="8674">RFQSQSRIYREEQRQIFPISKSVEVLRLQTCCPRFEFRRWWLIKMIRVLEMKLEDLNRRSGTVEERASGR</sequence>
<dbReference type="Proteomes" id="UP001154282">
    <property type="component" value="Unassembled WGS sequence"/>
</dbReference>
<keyword evidence="3" id="KW-1185">Reference proteome</keyword>
<feature type="non-terminal residue" evidence="2">
    <location>
        <position position="70"/>
    </location>
</feature>
<feature type="non-terminal residue" evidence="2">
    <location>
        <position position="1"/>
    </location>
</feature>
<evidence type="ECO:0000313" key="2">
    <source>
        <dbReference type="EMBL" id="CAI0548460.1"/>
    </source>
</evidence>